<feature type="compositionally biased region" description="Gly residues" evidence="1">
    <location>
        <begin position="38"/>
        <end position="62"/>
    </location>
</feature>
<evidence type="ECO:0000313" key="3">
    <source>
        <dbReference type="Proteomes" id="UP000269721"/>
    </source>
</evidence>
<proteinExistence type="predicted"/>
<evidence type="ECO:0000256" key="1">
    <source>
        <dbReference type="SAM" id="MobiDB-lite"/>
    </source>
</evidence>
<dbReference type="Proteomes" id="UP000269721">
    <property type="component" value="Unassembled WGS sequence"/>
</dbReference>
<name>A0A4P9WEY6_9FUNG</name>
<feature type="region of interest" description="Disordered" evidence="1">
    <location>
        <begin position="193"/>
        <end position="220"/>
    </location>
</feature>
<reference evidence="3" key="1">
    <citation type="journal article" date="2018" name="Nat. Microbiol.">
        <title>Leveraging single-cell genomics to expand the fungal tree of life.</title>
        <authorList>
            <person name="Ahrendt S.R."/>
            <person name="Quandt C.A."/>
            <person name="Ciobanu D."/>
            <person name="Clum A."/>
            <person name="Salamov A."/>
            <person name="Andreopoulos B."/>
            <person name="Cheng J.F."/>
            <person name="Woyke T."/>
            <person name="Pelin A."/>
            <person name="Henrissat B."/>
            <person name="Reynolds N.K."/>
            <person name="Benny G.L."/>
            <person name="Smith M.E."/>
            <person name="James T.Y."/>
            <person name="Grigoriev I.V."/>
        </authorList>
    </citation>
    <scope>NUCLEOTIDE SEQUENCE [LARGE SCALE GENOMIC DNA]</scope>
</reference>
<protein>
    <submittedName>
        <fullName evidence="2">Uncharacterized protein</fullName>
    </submittedName>
</protein>
<keyword evidence="3" id="KW-1185">Reference proteome</keyword>
<sequence>MIPTANRKPHNHKPHASGKNRILAMTNATEASNQKQSGKGGGNIGGNGGGGEKTARGMGKGAGSRVKQSDSKKGANGSKGAGGEKPAHWRISASSLAPLRTGLPPALPLSISWTFADPVNHQPTYYRTTEDDSEVIQPVTCLPTNPSANISIQLPITEQPSPIPNLCSPSAPSPPAASASAPLQKLRHLRRVVTGNASAPGPNRRGAAKGKGGGRAPSPGGVRVKVFWLGEDEGVEGEVLNTEAALASAREMLGSDDPEPRSVPECQLHPIGRTGSMLSKPNLVLMWGSVPVMEVSYIGKISMHLKTDL</sequence>
<dbReference type="AlphaFoldDB" id="A0A4P9WEY6"/>
<evidence type="ECO:0000313" key="2">
    <source>
        <dbReference type="EMBL" id="RKO90962.1"/>
    </source>
</evidence>
<dbReference type="EMBL" id="KZ995296">
    <property type="protein sequence ID" value="RKO90962.1"/>
    <property type="molecule type" value="Genomic_DNA"/>
</dbReference>
<feature type="compositionally biased region" description="Polar residues" evidence="1">
    <location>
        <begin position="26"/>
        <end position="37"/>
    </location>
</feature>
<organism evidence="2 3">
    <name type="scientific">Blyttiomyces helicus</name>
    <dbReference type="NCBI Taxonomy" id="388810"/>
    <lineage>
        <taxon>Eukaryota</taxon>
        <taxon>Fungi</taxon>
        <taxon>Fungi incertae sedis</taxon>
        <taxon>Chytridiomycota</taxon>
        <taxon>Chytridiomycota incertae sedis</taxon>
        <taxon>Chytridiomycetes</taxon>
        <taxon>Chytridiomycetes incertae sedis</taxon>
        <taxon>Blyttiomyces</taxon>
    </lineage>
</organism>
<feature type="compositionally biased region" description="Basic residues" evidence="1">
    <location>
        <begin position="7"/>
        <end position="18"/>
    </location>
</feature>
<gene>
    <name evidence="2" type="ORF">BDK51DRAFT_45381</name>
</gene>
<feature type="region of interest" description="Disordered" evidence="1">
    <location>
        <begin position="1"/>
        <end position="88"/>
    </location>
</feature>
<accession>A0A4P9WEY6</accession>